<keyword evidence="3" id="KW-1185">Reference proteome</keyword>
<comment type="caution">
    <text evidence="2">The sequence shown here is derived from an EMBL/GenBank/DDBJ whole genome shotgun (WGS) entry which is preliminary data.</text>
</comment>
<feature type="compositionally biased region" description="Basic and acidic residues" evidence="1">
    <location>
        <begin position="38"/>
        <end position="65"/>
    </location>
</feature>
<dbReference type="Proteomes" id="UP000050525">
    <property type="component" value="Unassembled WGS sequence"/>
</dbReference>
<organism evidence="2 3">
    <name type="scientific">Alligator mississippiensis</name>
    <name type="common">American alligator</name>
    <dbReference type="NCBI Taxonomy" id="8496"/>
    <lineage>
        <taxon>Eukaryota</taxon>
        <taxon>Metazoa</taxon>
        <taxon>Chordata</taxon>
        <taxon>Craniata</taxon>
        <taxon>Vertebrata</taxon>
        <taxon>Euteleostomi</taxon>
        <taxon>Archelosauria</taxon>
        <taxon>Archosauria</taxon>
        <taxon>Crocodylia</taxon>
        <taxon>Alligatoridae</taxon>
        <taxon>Alligatorinae</taxon>
        <taxon>Alligator</taxon>
    </lineage>
</organism>
<sequence>MHHKKGSLASQSLALASSQALSGQFGTSPAPGGPQDPRYLKSHEDRQLPTDSASEKEHQGKRDSSLDPPLRALRCPGILVVWLRCLLKGT</sequence>
<dbReference type="EMBL" id="AKHW03001210">
    <property type="protein sequence ID" value="KYO43345.1"/>
    <property type="molecule type" value="Genomic_DNA"/>
</dbReference>
<name>A0A151P3M2_ALLMI</name>
<accession>A0A151P3M2</accession>
<evidence type="ECO:0000313" key="2">
    <source>
        <dbReference type="EMBL" id="KYO43345.1"/>
    </source>
</evidence>
<evidence type="ECO:0000313" key="3">
    <source>
        <dbReference type="Proteomes" id="UP000050525"/>
    </source>
</evidence>
<reference evidence="2 3" key="1">
    <citation type="journal article" date="2012" name="Genome Biol.">
        <title>Sequencing three crocodilian genomes to illuminate the evolution of archosaurs and amniotes.</title>
        <authorList>
            <person name="St John J.A."/>
            <person name="Braun E.L."/>
            <person name="Isberg S.R."/>
            <person name="Miles L.G."/>
            <person name="Chong A.Y."/>
            <person name="Gongora J."/>
            <person name="Dalzell P."/>
            <person name="Moran C."/>
            <person name="Bed'hom B."/>
            <person name="Abzhanov A."/>
            <person name="Burgess S.C."/>
            <person name="Cooksey A.M."/>
            <person name="Castoe T.A."/>
            <person name="Crawford N.G."/>
            <person name="Densmore L.D."/>
            <person name="Drew J.C."/>
            <person name="Edwards S.V."/>
            <person name="Faircloth B.C."/>
            <person name="Fujita M.K."/>
            <person name="Greenwold M.J."/>
            <person name="Hoffmann F.G."/>
            <person name="Howard J.M."/>
            <person name="Iguchi T."/>
            <person name="Janes D.E."/>
            <person name="Khan S.Y."/>
            <person name="Kohno S."/>
            <person name="de Koning A.J."/>
            <person name="Lance S.L."/>
            <person name="McCarthy F.M."/>
            <person name="McCormack J.E."/>
            <person name="Merchant M.E."/>
            <person name="Peterson D.G."/>
            <person name="Pollock D.D."/>
            <person name="Pourmand N."/>
            <person name="Raney B.J."/>
            <person name="Roessler K.A."/>
            <person name="Sanford J.R."/>
            <person name="Sawyer R.H."/>
            <person name="Schmidt C.J."/>
            <person name="Triplett E.W."/>
            <person name="Tuberville T.D."/>
            <person name="Venegas-Anaya M."/>
            <person name="Howard J.T."/>
            <person name="Jarvis E.D."/>
            <person name="Guillette L.J.Jr."/>
            <person name="Glenn T.C."/>
            <person name="Green R.E."/>
            <person name="Ray D.A."/>
        </authorList>
    </citation>
    <scope>NUCLEOTIDE SEQUENCE [LARGE SCALE GENOMIC DNA]</scope>
    <source>
        <strain evidence="2">KSC_2009_1</strain>
    </source>
</reference>
<proteinExistence type="predicted"/>
<dbReference type="AlphaFoldDB" id="A0A151P3M2"/>
<evidence type="ECO:0000256" key="1">
    <source>
        <dbReference type="SAM" id="MobiDB-lite"/>
    </source>
</evidence>
<gene>
    <name evidence="2" type="ORF">Y1Q_0017623</name>
</gene>
<protein>
    <submittedName>
        <fullName evidence="2">Uncharacterized protein</fullName>
    </submittedName>
</protein>
<feature type="region of interest" description="Disordered" evidence="1">
    <location>
        <begin position="19"/>
        <end position="71"/>
    </location>
</feature>